<dbReference type="SUPFAM" id="SSF51126">
    <property type="entry name" value="Pectin lyase-like"/>
    <property type="match status" value="1"/>
</dbReference>
<organism evidence="2 3">
    <name type="scientific">Flavobacterium lacus</name>
    <dbReference type="NCBI Taxonomy" id="1353778"/>
    <lineage>
        <taxon>Bacteria</taxon>
        <taxon>Pseudomonadati</taxon>
        <taxon>Bacteroidota</taxon>
        <taxon>Flavobacteriia</taxon>
        <taxon>Flavobacteriales</taxon>
        <taxon>Flavobacteriaceae</taxon>
        <taxon>Flavobacterium</taxon>
    </lineage>
</organism>
<proteinExistence type="predicted"/>
<name>A0A328WRA6_9FLAO</name>
<dbReference type="OrthoDB" id="1085134at2"/>
<dbReference type="Proteomes" id="UP000249518">
    <property type="component" value="Unassembled WGS sequence"/>
</dbReference>
<sequence>MKNLFLSILLFLVSSTAWTQSRVALHSGENITIFSGGNAFIEAYNEAVDGDDIYLPGGSLNFPATIDKSLTIIGVGHYPQATMATNKTVLTGNLNIGGNADGLYLEGFHLTGSLTFLTNQKADFVSMKRVRLGAVNYAGDATNPCSSNVIRESVIDGNIITNNANSILITNNIIAGSIVGGTDLTISNNMMLFDFYVYQNFTSSLVTNNIHLWNNPSSNYHLIYVNCVNNTFVKNITRQNIVYGANTFVDNYSNVDLATVFESVPTAVFSYDQNYAMLPAAQTTFTGNDTTQVGIFGGLFPYKTNAVPGNPSITSKTIASETNANGQLPVQVTVAAQNN</sequence>
<accession>A0A328WRA6</accession>
<protein>
    <recommendedName>
        <fullName evidence="4">Parallel beta helix pectate lyase-like protein</fullName>
    </recommendedName>
</protein>
<evidence type="ECO:0008006" key="4">
    <source>
        <dbReference type="Google" id="ProtNLM"/>
    </source>
</evidence>
<evidence type="ECO:0000256" key="1">
    <source>
        <dbReference type="SAM" id="SignalP"/>
    </source>
</evidence>
<dbReference type="EMBL" id="QLSV01000021">
    <property type="protein sequence ID" value="RAR46364.1"/>
    <property type="molecule type" value="Genomic_DNA"/>
</dbReference>
<dbReference type="InterPro" id="IPR011050">
    <property type="entry name" value="Pectin_lyase_fold/virulence"/>
</dbReference>
<keyword evidence="3" id="KW-1185">Reference proteome</keyword>
<comment type="caution">
    <text evidence="2">The sequence shown here is derived from an EMBL/GenBank/DDBJ whole genome shotgun (WGS) entry which is preliminary data.</text>
</comment>
<keyword evidence="1" id="KW-0732">Signal</keyword>
<feature type="chain" id="PRO_5016321002" description="Parallel beta helix pectate lyase-like protein" evidence="1">
    <location>
        <begin position="20"/>
        <end position="339"/>
    </location>
</feature>
<evidence type="ECO:0000313" key="2">
    <source>
        <dbReference type="EMBL" id="RAR46364.1"/>
    </source>
</evidence>
<reference evidence="2 3" key="1">
    <citation type="submission" date="2018-06" db="EMBL/GenBank/DDBJ databases">
        <title>Genomic Encyclopedia of Type Strains, Phase III (KMG-III): the genomes of soil and plant-associated and newly described type strains.</title>
        <authorList>
            <person name="Whitman W."/>
        </authorList>
    </citation>
    <scope>NUCLEOTIDE SEQUENCE [LARGE SCALE GENOMIC DNA]</scope>
    <source>
        <strain evidence="2 3">CGMCC 1.12504</strain>
    </source>
</reference>
<dbReference type="RefSeq" id="WP_112087368.1">
    <property type="nucleotide sequence ID" value="NZ_QLSV01000021.1"/>
</dbReference>
<dbReference type="AlphaFoldDB" id="A0A328WRA6"/>
<feature type="signal peptide" evidence="1">
    <location>
        <begin position="1"/>
        <end position="19"/>
    </location>
</feature>
<gene>
    <name evidence="2" type="ORF">B0I10_12111</name>
</gene>
<evidence type="ECO:0000313" key="3">
    <source>
        <dbReference type="Proteomes" id="UP000249518"/>
    </source>
</evidence>